<sequence length="53" mass="6335">MYGVWVCWSFWSLVLAGFLPVRRRKKPADGWLGETSVVTYRFWFLNFIVLTSF</sequence>
<dbReference type="Proteomes" id="UP000304900">
    <property type="component" value="Unassembled WGS sequence"/>
</dbReference>
<keyword evidence="2" id="KW-1185">Reference proteome</keyword>
<proteinExistence type="predicted"/>
<reference evidence="1 2" key="1">
    <citation type="submission" date="2019-05" db="EMBL/GenBank/DDBJ databases">
        <title>Dyadobacter AR-3-8 sp. nov., isolated from arctic soil.</title>
        <authorList>
            <person name="Chaudhary D.K."/>
        </authorList>
    </citation>
    <scope>NUCLEOTIDE SEQUENCE [LARGE SCALE GENOMIC DNA]</scope>
    <source>
        <strain evidence="1 2">AR-3-8</strain>
    </source>
</reference>
<comment type="caution">
    <text evidence="1">The sequence shown here is derived from an EMBL/GenBank/DDBJ whole genome shotgun (WGS) entry which is preliminary data.</text>
</comment>
<evidence type="ECO:0000313" key="1">
    <source>
        <dbReference type="EMBL" id="TKT93593.1"/>
    </source>
</evidence>
<dbReference type="AlphaFoldDB" id="A0A4V6BJD0"/>
<organism evidence="1 2">
    <name type="scientific">Dyadobacter frigoris</name>
    <dbReference type="NCBI Taxonomy" id="2576211"/>
    <lineage>
        <taxon>Bacteria</taxon>
        <taxon>Pseudomonadati</taxon>
        <taxon>Bacteroidota</taxon>
        <taxon>Cytophagia</taxon>
        <taxon>Cytophagales</taxon>
        <taxon>Spirosomataceae</taxon>
        <taxon>Dyadobacter</taxon>
    </lineage>
</organism>
<gene>
    <name evidence="1" type="ORF">FDK13_03915</name>
</gene>
<name>A0A4V6BJD0_9BACT</name>
<dbReference type="NCBIfam" id="TIGR03501">
    <property type="entry name" value="GlyGly_CTERM"/>
    <property type="match status" value="1"/>
</dbReference>
<evidence type="ECO:0000313" key="2">
    <source>
        <dbReference type="Proteomes" id="UP000304900"/>
    </source>
</evidence>
<dbReference type="EMBL" id="SZVO01000002">
    <property type="protein sequence ID" value="TKT93593.1"/>
    <property type="molecule type" value="Genomic_DNA"/>
</dbReference>
<protein>
    <submittedName>
        <fullName evidence="1">GlyGly-CTERM sorting domain-containing protein</fullName>
    </submittedName>
</protein>
<dbReference type="InterPro" id="IPR020008">
    <property type="entry name" value="GlyGly_CTERM"/>
</dbReference>
<accession>A0A4V6BJD0</accession>